<dbReference type="HOGENOM" id="CLU_3172116_0_0_9"/>
<name>E6MGN0_9FIRM</name>
<dbReference type="STRING" id="887929.HMP0721_1163"/>
<accession>E6MGN0</accession>
<keyword evidence="2" id="KW-1185">Reference proteome</keyword>
<reference evidence="1 2" key="1">
    <citation type="submission" date="2010-12" db="EMBL/GenBank/DDBJ databases">
        <authorList>
            <person name="Muzny D."/>
            <person name="Qin X."/>
            <person name="Deng J."/>
            <person name="Jiang H."/>
            <person name="Liu Y."/>
            <person name="Qu J."/>
            <person name="Song X.-Z."/>
            <person name="Zhang L."/>
            <person name="Thornton R."/>
            <person name="Coyle M."/>
            <person name="Francisco L."/>
            <person name="Jackson L."/>
            <person name="Javaid M."/>
            <person name="Korchina V."/>
            <person name="Kovar C."/>
            <person name="Mata R."/>
            <person name="Mathew T."/>
            <person name="Ngo R."/>
            <person name="Nguyen L."/>
            <person name="Nguyen N."/>
            <person name="Okwuonu G."/>
            <person name="Ongeri F."/>
            <person name="Pham C."/>
            <person name="Simmons D."/>
            <person name="Wilczek-Boney K."/>
            <person name="Hale W."/>
            <person name="Jakkamsetti A."/>
            <person name="Pham P."/>
            <person name="Ruth R."/>
            <person name="San Lucas F."/>
            <person name="Warren J."/>
            <person name="Zhang J."/>
            <person name="Zhao Z."/>
            <person name="Zhou C."/>
            <person name="Zhu D."/>
            <person name="Lee S."/>
            <person name="Bess C."/>
            <person name="Blankenburg K."/>
            <person name="Forbes L."/>
            <person name="Fu Q."/>
            <person name="Gubbala S."/>
            <person name="Hirani K."/>
            <person name="Jayaseelan J.C."/>
            <person name="Lara F."/>
            <person name="Munidasa M."/>
            <person name="Palculict T."/>
            <person name="Patil S."/>
            <person name="Pu L.-L."/>
            <person name="Saada N."/>
            <person name="Tang L."/>
            <person name="Weissenberger G."/>
            <person name="Zhu Y."/>
            <person name="Hemphill L."/>
            <person name="Shang Y."/>
            <person name="Youmans B."/>
            <person name="Ayvaz T."/>
            <person name="Ross M."/>
            <person name="Santibanez J."/>
            <person name="Aqrawi P."/>
            <person name="Gross S."/>
            <person name="Joshi V."/>
            <person name="Fowler G."/>
            <person name="Nazareth L."/>
            <person name="Reid J."/>
            <person name="Worley K."/>
            <person name="Petrosino J."/>
            <person name="Highlander S."/>
            <person name="Gibbs R."/>
        </authorList>
    </citation>
    <scope>NUCLEOTIDE SEQUENCE [LARGE SCALE GENOMIC DNA]</scope>
    <source>
        <strain evidence="1 2">ATCC 23263</strain>
    </source>
</reference>
<gene>
    <name evidence="1" type="ORF">HMP0721_1163</name>
</gene>
<sequence>MQSEIRSLILGKGKSSSLFYRGYPIAQLGDKTKIASSPYGQERDLTV</sequence>
<organism evidence="1 2">
    <name type="scientific">Pseudoramibacter alactolyticus ATCC 23263</name>
    <dbReference type="NCBI Taxonomy" id="887929"/>
    <lineage>
        <taxon>Bacteria</taxon>
        <taxon>Bacillati</taxon>
        <taxon>Bacillota</taxon>
        <taxon>Clostridia</taxon>
        <taxon>Eubacteriales</taxon>
        <taxon>Eubacteriaceae</taxon>
        <taxon>Pseudoramibacter</taxon>
    </lineage>
</organism>
<evidence type="ECO:0000313" key="1">
    <source>
        <dbReference type="EMBL" id="EFV01770.1"/>
    </source>
</evidence>
<protein>
    <submittedName>
        <fullName evidence="1">Uncharacterized protein</fullName>
    </submittedName>
</protein>
<dbReference type="EMBL" id="AEQN01000016">
    <property type="protein sequence ID" value="EFV01770.1"/>
    <property type="molecule type" value="Genomic_DNA"/>
</dbReference>
<evidence type="ECO:0000313" key="2">
    <source>
        <dbReference type="Proteomes" id="UP000004754"/>
    </source>
</evidence>
<proteinExistence type="predicted"/>
<comment type="caution">
    <text evidence="1">The sequence shown here is derived from an EMBL/GenBank/DDBJ whole genome shotgun (WGS) entry which is preliminary data.</text>
</comment>
<dbReference type="AlphaFoldDB" id="E6MGN0"/>
<dbReference type="Proteomes" id="UP000004754">
    <property type="component" value="Unassembled WGS sequence"/>
</dbReference>